<evidence type="ECO:0000313" key="3">
    <source>
        <dbReference type="Proteomes" id="UP000256884"/>
    </source>
</evidence>
<evidence type="ECO:0008006" key="4">
    <source>
        <dbReference type="Google" id="ProtNLM"/>
    </source>
</evidence>
<sequence length="170" mass="20017">MITYLIKSGLCLALLLTFYYLILEREKMHQFNRFYLLGSVVFSFLAPLYKIYIEVTSQASELFVPLVIDSNTATEIVTSQVQEIDYMQYLAFAYTIIALILLIRFIKNLMSIYLKIKHHQKIKKEKATLVLVDDAISPHTFWNYIFINKEEYNSNKIETELYTHELTHAL</sequence>
<accession>A0A3E0HJ41</accession>
<proteinExistence type="predicted"/>
<dbReference type="Proteomes" id="UP000256884">
    <property type="component" value="Unassembled WGS sequence"/>
</dbReference>
<protein>
    <recommendedName>
        <fullName evidence="4">BlaR1 peptidase M56</fullName>
    </recommendedName>
</protein>
<gene>
    <name evidence="2" type="ORF">C7448_10878</name>
</gene>
<feature type="transmembrane region" description="Helical" evidence="1">
    <location>
        <begin position="6"/>
        <end position="22"/>
    </location>
</feature>
<keyword evidence="1" id="KW-0812">Transmembrane</keyword>
<dbReference type="OrthoDB" id="1522859at2"/>
<feature type="transmembrane region" description="Helical" evidence="1">
    <location>
        <begin position="86"/>
        <end position="106"/>
    </location>
</feature>
<dbReference type="AlphaFoldDB" id="A0A3E0HJ41"/>
<keyword evidence="3" id="KW-1185">Reference proteome</keyword>
<feature type="transmembrane region" description="Helical" evidence="1">
    <location>
        <begin position="34"/>
        <end position="53"/>
    </location>
</feature>
<reference evidence="2 3" key="1">
    <citation type="submission" date="2018-08" db="EMBL/GenBank/DDBJ databases">
        <title>Genomic Encyclopedia of Type Strains, Phase IV (KMG-IV): sequencing the most valuable type-strain genomes for metagenomic binning, comparative biology and taxonomic classification.</title>
        <authorList>
            <person name="Goeker M."/>
        </authorList>
    </citation>
    <scope>NUCLEOTIDE SEQUENCE [LARGE SCALE GENOMIC DNA]</scope>
    <source>
        <strain evidence="2 3">DSM 18841</strain>
    </source>
</reference>
<organism evidence="2 3">
    <name type="scientific">Tenacibaculum gallaicum</name>
    <dbReference type="NCBI Taxonomy" id="561505"/>
    <lineage>
        <taxon>Bacteria</taxon>
        <taxon>Pseudomonadati</taxon>
        <taxon>Bacteroidota</taxon>
        <taxon>Flavobacteriia</taxon>
        <taxon>Flavobacteriales</taxon>
        <taxon>Flavobacteriaceae</taxon>
        <taxon>Tenacibaculum</taxon>
    </lineage>
</organism>
<keyword evidence="1" id="KW-1133">Transmembrane helix</keyword>
<comment type="caution">
    <text evidence="2">The sequence shown here is derived from an EMBL/GenBank/DDBJ whole genome shotgun (WGS) entry which is preliminary data.</text>
</comment>
<evidence type="ECO:0000256" key="1">
    <source>
        <dbReference type="SAM" id="Phobius"/>
    </source>
</evidence>
<dbReference type="EMBL" id="QUNS01000008">
    <property type="protein sequence ID" value="REH46408.1"/>
    <property type="molecule type" value="Genomic_DNA"/>
</dbReference>
<evidence type="ECO:0000313" key="2">
    <source>
        <dbReference type="EMBL" id="REH46408.1"/>
    </source>
</evidence>
<keyword evidence="1" id="KW-0472">Membrane</keyword>
<name>A0A3E0HJ41_9FLAO</name>
<dbReference type="RefSeq" id="WP_147300539.1">
    <property type="nucleotide sequence ID" value="NZ_QUNS01000008.1"/>
</dbReference>